<dbReference type="PANTHER" id="PTHR35798">
    <property type="entry name" value="CELL DIVISION PROTEIN SEPF"/>
    <property type="match status" value="1"/>
</dbReference>
<dbReference type="InterPro" id="IPR038594">
    <property type="entry name" value="SepF-like_sf"/>
</dbReference>
<feature type="region of interest" description="Disordered" evidence="6">
    <location>
        <begin position="1"/>
        <end position="23"/>
    </location>
</feature>
<gene>
    <name evidence="5" type="primary">sepF</name>
    <name evidence="7" type="ORF">SAMN02910432_00642</name>
</gene>
<evidence type="ECO:0000256" key="5">
    <source>
        <dbReference type="HAMAP-Rule" id="MF_01197"/>
    </source>
</evidence>
<keyword evidence="1 5" id="KW-0132">Cell division</keyword>
<dbReference type="InterPro" id="IPR007561">
    <property type="entry name" value="Cell_div_SepF/SepF-rel"/>
</dbReference>
<evidence type="ECO:0000256" key="4">
    <source>
        <dbReference type="ARBA" id="ARBA00044936"/>
    </source>
</evidence>
<dbReference type="HAMAP" id="MF_01197">
    <property type="entry name" value="SepF"/>
    <property type="match status" value="1"/>
</dbReference>
<comment type="similarity">
    <text evidence="5">Belongs to the SepF family.</text>
</comment>
<dbReference type="Proteomes" id="UP000182635">
    <property type="component" value="Unassembled WGS sequence"/>
</dbReference>
<comment type="function">
    <text evidence="4 5">Cell division protein that is part of the divisome complex and is recruited early to the Z-ring. Probably stimulates Z-ring formation, perhaps through the cross-linking of FtsZ protofilaments. Its function overlaps with FtsA.</text>
</comment>
<organism evidence="7 8">
    <name type="scientific">Ligilactobacillus ruminis DSM 20403 = NBRC 102161</name>
    <dbReference type="NCBI Taxonomy" id="1423798"/>
    <lineage>
        <taxon>Bacteria</taxon>
        <taxon>Bacillati</taxon>
        <taxon>Bacillota</taxon>
        <taxon>Bacilli</taxon>
        <taxon>Lactobacillales</taxon>
        <taxon>Lactobacillaceae</taxon>
        <taxon>Ligilactobacillus</taxon>
    </lineage>
</organism>
<comment type="subunit">
    <text evidence="5">Homodimer. Interacts with FtsZ.</text>
</comment>
<evidence type="ECO:0000313" key="7">
    <source>
        <dbReference type="EMBL" id="SFG26994.1"/>
    </source>
</evidence>
<evidence type="ECO:0000256" key="1">
    <source>
        <dbReference type="ARBA" id="ARBA00022618"/>
    </source>
</evidence>
<dbReference type="EMBL" id="FOPI01000008">
    <property type="protein sequence ID" value="SFG26994.1"/>
    <property type="molecule type" value="Genomic_DNA"/>
</dbReference>
<comment type="subcellular location">
    <subcellularLocation>
        <location evidence="5">Cytoplasm</location>
    </subcellularLocation>
    <text evidence="5">Localizes to the division site, in a FtsZ-dependent manner.</text>
</comment>
<dbReference type="Pfam" id="PF04472">
    <property type="entry name" value="SepF"/>
    <property type="match status" value="1"/>
</dbReference>
<evidence type="ECO:0000256" key="2">
    <source>
        <dbReference type="ARBA" id="ARBA00023210"/>
    </source>
</evidence>
<dbReference type="PANTHER" id="PTHR35798:SF1">
    <property type="entry name" value="CELL DIVISION PROTEIN SEPF"/>
    <property type="match status" value="1"/>
</dbReference>
<evidence type="ECO:0000256" key="6">
    <source>
        <dbReference type="SAM" id="MobiDB-lite"/>
    </source>
</evidence>
<reference evidence="8" key="1">
    <citation type="submission" date="2016-10" db="EMBL/GenBank/DDBJ databases">
        <authorList>
            <person name="Varghese N."/>
            <person name="Submissions S."/>
        </authorList>
    </citation>
    <scope>NUCLEOTIDE SEQUENCE [LARGE SCALE GENOMIC DNA]</scope>
    <source>
        <strain evidence="8">DSM 20403</strain>
    </source>
</reference>
<dbReference type="GO" id="GO:0005737">
    <property type="term" value="C:cytoplasm"/>
    <property type="evidence" value="ECO:0007669"/>
    <property type="project" value="UniProtKB-SubCell"/>
</dbReference>
<dbReference type="InterPro" id="IPR023052">
    <property type="entry name" value="Cell_div_SepF"/>
</dbReference>
<accession>A0A1I2QF66</accession>
<dbReference type="Gene3D" id="3.30.110.150">
    <property type="entry name" value="SepF-like protein"/>
    <property type="match status" value="1"/>
</dbReference>
<feature type="compositionally biased region" description="Acidic residues" evidence="6">
    <location>
        <begin position="11"/>
        <end position="23"/>
    </location>
</feature>
<dbReference type="AlphaFoldDB" id="A0A1I2QF66"/>
<protein>
    <recommendedName>
        <fullName evidence="5">Cell division protein SepF</fullName>
    </recommendedName>
</protein>
<proteinExistence type="inferred from homology"/>
<name>A0A1I2QF66_9LACO</name>
<dbReference type="GO" id="GO:0043093">
    <property type="term" value="P:FtsZ-dependent cytokinesis"/>
    <property type="evidence" value="ECO:0007669"/>
    <property type="project" value="UniProtKB-UniRule"/>
</dbReference>
<keyword evidence="2 5" id="KW-0717">Septation</keyword>
<evidence type="ECO:0000313" key="8">
    <source>
        <dbReference type="Proteomes" id="UP000182635"/>
    </source>
</evidence>
<feature type="compositionally biased region" description="Basic and acidic residues" evidence="6">
    <location>
        <begin position="1"/>
        <end position="10"/>
    </location>
</feature>
<keyword evidence="5" id="KW-0963">Cytoplasm</keyword>
<sequence length="139" mass="16020">MKISEFFRSDEYDEDETDYDEEDYRTAQAETQGNGSKVMELVNKNHEKKIMLFEPRIFSDVKAIAQRLLDGQAAVVNFQRIDDGQAHRVVDFLSGVTFAIDGKIQRIGEKIFLCTPDDFIVEGNLTDTRQDDEFKMRGI</sequence>
<evidence type="ECO:0000256" key="3">
    <source>
        <dbReference type="ARBA" id="ARBA00023306"/>
    </source>
</evidence>
<dbReference type="GO" id="GO:0000917">
    <property type="term" value="P:division septum assembly"/>
    <property type="evidence" value="ECO:0007669"/>
    <property type="project" value="UniProtKB-KW"/>
</dbReference>
<keyword evidence="3 5" id="KW-0131">Cell cycle</keyword>